<sequence>MPPNIIKNFRSFIWDPDTHLKSPSERLLLRKLDFSILTIGCLGFFLKYLDQGNLSNAYVSGMQEDLHMYGNEYTYATTCYTVAYALMQIPSNLIIQYIRPSYWLAMMEIGWGTFTFAQAGVRNVPQLYAFRFLVGFFESSFFPALLFVLGSWYTKTELAKRIAIFHMTAPVGAAFGGYLQAAVYESLDGRHGLAGWRWLYIVCGCMTVPVGFATWWILPDTPYTTRSWFLKEEEKQLAIERVKKAGKAPPAKITRATFKRVLTRWRWYAFVTGYVLYGSSCGASDYFGIWLKSEGFSIVNRNLIPTGTKLIAGFCIVLWGFLSDYTGSRFALVLGPLAYGLIPNGILAFWPKSQDAKLFAFLTISVQLMTAIFYTWANEVCADDNEERAIVISSMNGLQYAVAAWLPIVIFPQTMAPTFRYGFPGTFGLVIAALIAIVIIQLLVLREQRRGKAAGPIETDDESEGHIEETMDDVKGLEATSKPREVRDVA</sequence>
<feature type="transmembrane region" description="Helical" evidence="8">
    <location>
        <begin position="356"/>
        <end position="377"/>
    </location>
</feature>
<evidence type="ECO:0000313" key="11">
    <source>
        <dbReference type="Proteomes" id="UP000799770"/>
    </source>
</evidence>
<proteinExistence type="inferred from homology"/>
<keyword evidence="4 8" id="KW-1133">Transmembrane helix</keyword>
<evidence type="ECO:0000313" key="10">
    <source>
        <dbReference type="EMBL" id="KAF2114499.1"/>
    </source>
</evidence>
<dbReference type="PROSITE" id="PS50850">
    <property type="entry name" value="MFS"/>
    <property type="match status" value="1"/>
</dbReference>
<dbReference type="GO" id="GO:0022857">
    <property type="term" value="F:transmembrane transporter activity"/>
    <property type="evidence" value="ECO:0007669"/>
    <property type="project" value="InterPro"/>
</dbReference>
<evidence type="ECO:0000256" key="3">
    <source>
        <dbReference type="ARBA" id="ARBA00022692"/>
    </source>
</evidence>
<dbReference type="Gene3D" id="1.20.1250.20">
    <property type="entry name" value="MFS general substrate transporter like domains"/>
    <property type="match status" value="2"/>
</dbReference>
<keyword evidence="2" id="KW-0813">Transport</keyword>
<dbReference type="GO" id="GO:0016020">
    <property type="term" value="C:membrane"/>
    <property type="evidence" value="ECO:0007669"/>
    <property type="project" value="UniProtKB-SubCell"/>
</dbReference>
<feature type="region of interest" description="Disordered" evidence="7">
    <location>
        <begin position="453"/>
        <end position="490"/>
    </location>
</feature>
<comment type="similarity">
    <text evidence="6">Belongs to the major facilitator superfamily. Allantoate permease family.</text>
</comment>
<dbReference type="PANTHER" id="PTHR43791:SF43">
    <property type="entry name" value="MAJOR FACILITATOR SUPERFAMILY (MFS) PROFILE DOMAIN-CONTAINING PROTEIN"/>
    <property type="match status" value="1"/>
</dbReference>
<feature type="compositionally biased region" description="Basic and acidic residues" evidence="7">
    <location>
        <begin position="464"/>
        <end position="490"/>
    </location>
</feature>
<dbReference type="SUPFAM" id="SSF103473">
    <property type="entry name" value="MFS general substrate transporter"/>
    <property type="match status" value="1"/>
</dbReference>
<feature type="transmembrane region" description="Helical" evidence="8">
    <location>
        <begin position="127"/>
        <end position="150"/>
    </location>
</feature>
<name>A0A6A5Z4T2_9PLEO</name>
<feature type="transmembrane region" description="Helical" evidence="8">
    <location>
        <begin position="267"/>
        <end position="291"/>
    </location>
</feature>
<organism evidence="10 11">
    <name type="scientific">Lophiotrema nucula</name>
    <dbReference type="NCBI Taxonomy" id="690887"/>
    <lineage>
        <taxon>Eukaryota</taxon>
        <taxon>Fungi</taxon>
        <taxon>Dikarya</taxon>
        <taxon>Ascomycota</taxon>
        <taxon>Pezizomycotina</taxon>
        <taxon>Dothideomycetes</taxon>
        <taxon>Pleosporomycetidae</taxon>
        <taxon>Pleosporales</taxon>
        <taxon>Lophiotremataceae</taxon>
        <taxon>Lophiotrema</taxon>
    </lineage>
</organism>
<dbReference type="PANTHER" id="PTHR43791">
    <property type="entry name" value="PERMEASE-RELATED"/>
    <property type="match status" value="1"/>
</dbReference>
<feature type="transmembrane region" description="Helical" evidence="8">
    <location>
        <begin position="196"/>
        <end position="218"/>
    </location>
</feature>
<feature type="transmembrane region" description="Helical" evidence="8">
    <location>
        <begin position="389"/>
        <end position="411"/>
    </location>
</feature>
<evidence type="ECO:0000256" key="7">
    <source>
        <dbReference type="SAM" id="MobiDB-lite"/>
    </source>
</evidence>
<dbReference type="InterPro" id="IPR036259">
    <property type="entry name" value="MFS_trans_sf"/>
</dbReference>
<feature type="transmembrane region" description="Helical" evidence="8">
    <location>
        <begin position="73"/>
        <end position="95"/>
    </location>
</feature>
<evidence type="ECO:0000256" key="6">
    <source>
        <dbReference type="ARBA" id="ARBA00037968"/>
    </source>
</evidence>
<protein>
    <submittedName>
        <fullName evidence="10">Pantothenate transporter liz1</fullName>
    </submittedName>
</protein>
<dbReference type="Pfam" id="PF07690">
    <property type="entry name" value="MFS_1"/>
    <property type="match status" value="1"/>
</dbReference>
<keyword evidence="3 8" id="KW-0812">Transmembrane</keyword>
<keyword evidence="11" id="KW-1185">Reference proteome</keyword>
<evidence type="ECO:0000259" key="9">
    <source>
        <dbReference type="PROSITE" id="PS50850"/>
    </source>
</evidence>
<evidence type="ECO:0000256" key="5">
    <source>
        <dbReference type="ARBA" id="ARBA00023136"/>
    </source>
</evidence>
<comment type="subcellular location">
    <subcellularLocation>
        <location evidence="1">Membrane</location>
        <topology evidence="1">Multi-pass membrane protein</topology>
    </subcellularLocation>
</comment>
<evidence type="ECO:0000256" key="1">
    <source>
        <dbReference type="ARBA" id="ARBA00004141"/>
    </source>
</evidence>
<dbReference type="Proteomes" id="UP000799770">
    <property type="component" value="Unassembled WGS sequence"/>
</dbReference>
<feature type="transmembrane region" description="Helical" evidence="8">
    <location>
        <begin position="423"/>
        <end position="445"/>
    </location>
</feature>
<feature type="transmembrane region" description="Helical" evidence="8">
    <location>
        <begin position="162"/>
        <end position="184"/>
    </location>
</feature>
<feature type="transmembrane region" description="Helical" evidence="8">
    <location>
        <begin position="102"/>
        <end position="121"/>
    </location>
</feature>
<reference evidence="10" key="1">
    <citation type="journal article" date="2020" name="Stud. Mycol.">
        <title>101 Dothideomycetes genomes: a test case for predicting lifestyles and emergence of pathogens.</title>
        <authorList>
            <person name="Haridas S."/>
            <person name="Albert R."/>
            <person name="Binder M."/>
            <person name="Bloem J."/>
            <person name="Labutti K."/>
            <person name="Salamov A."/>
            <person name="Andreopoulos B."/>
            <person name="Baker S."/>
            <person name="Barry K."/>
            <person name="Bills G."/>
            <person name="Bluhm B."/>
            <person name="Cannon C."/>
            <person name="Castanera R."/>
            <person name="Culley D."/>
            <person name="Daum C."/>
            <person name="Ezra D."/>
            <person name="Gonzalez J."/>
            <person name="Henrissat B."/>
            <person name="Kuo A."/>
            <person name="Liang C."/>
            <person name="Lipzen A."/>
            <person name="Lutzoni F."/>
            <person name="Magnuson J."/>
            <person name="Mondo S."/>
            <person name="Nolan M."/>
            <person name="Ohm R."/>
            <person name="Pangilinan J."/>
            <person name="Park H.-J."/>
            <person name="Ramirez L."/>
            <person name="Alfaro M."/>
            <person name="Sun H."/>
            <person name="Tritt A."/>
            <person name="Yoshinaga Y."/>
            <person name="Zwiers L.-H."/>
            <person name="Turgeon B."/>
            <person name="Goodwin S."/>
            <person name="Spatafora J."/>
            <person name="Crous P."/>
            <person name="Grigoriev I."/>
        </authorList>
    </citation>
    <scope>NUCLEOTIDE SEQUENCE</scope>
    <source>
        <strain evidence="10">CBS 627.86</strain>
    </source>
</reference>
<dbReference type="EMBL" id="ML977325">
    <property type="protein sequence ID" value="KAF2114499.1"/>
    <property type="molecule type" value="Genomic_DNA"/>
</dbReference>
<evidence type="ECO:0000256" key="4">
    <source>
        <dbReference type="ARBA" id="ARBA00022989"/>
    </source>
</evidence>
<evidence type="ECO:0000256" key="2">
    <source>
        <dbReference type="ARBA" id="ARBA00022448"/>
    </source>
</evidence>
<dbReference type="InterPro" id="IPR020846">
    <property type="entry name" value="MFS_dom"/>
</dbReference>
<dbReference type="AlphaFoldDB" id="A0A6A5Z4T2"/>
<feature type="domain" description="Major facilitator superfamily (MFS) profile" evidence="9">
    <location>
        <begin position="36"/>
        <end position="450"/>
    </location>
</feature>
<keyword evidence="5 8" id="KW-0472">Membrane</keyword>
<dbReference type="InterPro" id="IPR011701">
    <property type="entry name" value="MFS"/>
</dbReference>
<feature type="transmembrane region" description="Helical" evidence="8">
    <location>
        <begin position="329"/>
        <end position="350"/>
    </location>
</feature>
<dbReference type="FunFam" id="1.20.1250.20:FF:000065">
    <property type="entry name" value="Putative MFS pantothenate transporter"/>
    <property type="match status" value="1"/>
</dbReference>
<gene>
    <name evidence="10" type="ORF">BDV96DRAFT_647202</name>
</gene>
<feature type="transmembrane region" description="Helical" evidence="8">
    <location>
        <begin position="303"/>
        <end position="322"/>
    </location>
</feature>
<evidence type="ECO:0000256" key="8">
    <source>
        <dbReference type="SAM" id="Phobius"/>
    </source>
</evidence>
<accession>A0A6A5Z4T2</accession>
<dbReference type="OrthoDB" id="3639251at2759"/>
<feature type="transmembrane region" description="Helical" evidence="8">
    <location>
        <begin position="32"/>
        <end position="49"/>
    </location>
</feature>